<dbReference type="Proteomes" id="UP000298030">
    <property type="component" value="Unassembled WGS sequence"/>
</dbReference>
<keyword evidence="2" id="KW-1185">Reference proteome</keyword>
<protein>
    <submittedName>
        <fullName evidence="1">Uncharacterized protein</fullName>
    </submittedName>
</protein>
<dbReference type="AlphaFoldDB" id="A0A4Y7T6I0"/>
<evidence type="ECO:0000313" key="2">
    <source>
        <dbReference type="Proteomes" id="UP000298030"/>
    </source>
</evidence>
<reference evidence="1 2" key="1">
    <citation type="journal article" date="2019" name="Nat. Ecol. Evol.">
        <title>Megaphylogeny resolves global patterns of mushroom evolution.</title>
        <authorList>
            <person name="Varga T."/>
            <person name="Krizsan K."/>
            <person name="Foldi C."/>
            <person name="Dima B."/>
            <person name="Sanchez-Garcia M."/>
            <person name="Sanchez-Ramirez S."/>
            <person name="Szollosi G.J."/>
            <person name="Szarkandi J.G."/>
            <person name="Papp V."/>
            <person name="Albert L."/>
            <person name="Andreopoulos W."/>
            <person name="Angelini C."/>
            <person name="Antonin V."/>
            <person name="Barry K.W."/>
            <person name="Bougher N.L."/>
            <person name="Buchanan P."/>
            <person name="Buyck B."/>
            <person name="Bense V."/>
            <person name="Catcheside P."/>
            <person name="Chovatia M."/>
            <person name="Cooper J."/>
            <person name="Damon W."/>
            <person name="Desjardin D."/>
            <person name="Finy P."/>
            <person name="Geml J."/>
            <person name="Haridas S."/>
            <person name="Hughes K."/>
            <person name="Justo A."/>
            <person name="Karasinski D."/>
            <person name="Kautmanova I."/>
            <person name="Kiss B."/>
            <person name="Kocsube S."/>
            <person name="Kotiranta H."/>
            <person name="LaButti K.M."/>
            <person name="Lechner B.E."/>
            <person name="Liimatainen K."/>
            <person name="Lipzen A."/>
            <person name="Lukacs Z."/>
            <person name="Mihaltcheva S."/>
            <person name="Morgado L.N."/>
            <person name="Niskanen T."/>
            <person name="Noordeloos M.E."/>
            <person name="Ohm R.A."/>
            <person name="Ortiz-Santana B."/>
            <person name="Ovrebo C."/>
            <person name="Racz N."/>
            <person name="Riley R."/>
            <person name="Savchenko A."/>
            <person name="Shiryaev A."/>
            <person name="Soop K."/>
            <person name="Spirin V."/>
            <person name="Szebenyi C."/>
            <person name="Tomsovsky M."/>
            <person name="Tulloss R.E."/>
            <person name="Uehling J."/>
            <person name="Grigoriev I.V."/>
            <person name="Vagvolgyi C."/>
            <person name="Papp T."/>
            <person name="Martin F.M."/>
            <person name="Miettinen O."/>
            <person name="Hibbett D.S."/>
            <person name="Nagy L.G."/>
        </authorList>
    </citation>
    <scope>NUCLEOTIDE SEQUENCE [LARGE SCALE GENOMIC DNA]</scope>
    <source>
        <strain evidence="1 2">FP101781</strain>
    </source>
</reference>
<feature type="non-terminal residue" evidence="1">
    <location>
        <position position="92"/>
    </location>
</feature>
<comment type="caution">
    <text evidence="1">The sequence shown here is derived from an EMBL/GenBank/DDBJ whole genome shotgun (WGS) entry which is preliminary data.</text>
</comment>
<accession>A0A4Y7T6I0</accession>
<dbReference type="STRING" id="71717.A0A4Y7T6I0"/>
<gene>
    <name evidence="1" type="ORF">FA13DRAFT_1632013</name>
</gene>
<organism evidence="1 2">
    <name type="scientific">Coprinellus micaceus</name>
    <name type="common">Glistening ink-cap mushroom</name>
    <name type="synonym">Coprinus micaceus</name>
    <dbReference type="NCBI Taxonomy" id="71717"/>
    <lineage>
        <taxon>Eukaryota</taxon>
        <taxon>Fungi</taxon>
        <taxon>Dikarya</taxon>
        <taxon>Basidiomycota</taxon>
        <taxon>Agaricomycotina</taxon>
        <taxon>Agaricomycetes</taxon>
        <taxon>Agaricomycetidae</taxon>
        <taxon>Agaricales</taxon>
        <taxon>Agaricineae</taxon>
        <taxon>Psathyrellaceae</taxon>
        <taxon>Coprinellus</taxon>
    </lineage>
</organism>
<dbReference type="EMBL" id="QPFP01000027">
    <property type="protein sequence ID" value="TEB29564.1"/>
    <property type="molecule type" value="Genomic_DNA"/>
</dbReference>
<evidence type="ECO:0000313" key="1">
    <source>
        <dbReference type="EMBL" id="TEB29564.1"/>
    </source>
</evidence>
<proteinExistence type="predicted"/>
<sequence length="92" mass="11068">MKRLQVLHPNHRNIPLLIGCALPRRDRPDVFKRYCRIMLLFFKPWVKLTDLKESFETWQDAFADFETTCPMVVKTIMDNMQLLHECRDSKDD</sequence>
<dbReference type="OrthoDB" id="3050185at2759"/>
<name>A0A4Y7T6I0_COPMI</name>